<dbReference type="GO" id="GO:0004844">
    <property type="term" value="F:uracil DNA N-glycosylase activity"/>
    <property type="evidence" value="ECO:0007669"/>
    <property type="project" value="TreeGrafter"/>
</dbReference>
<dbReference type="EMBL" id="JAERWL010000005">
    <property type="protein sequence ID" value="MBM9475781.1"/>
    <property type="molecule type" value="Genomic_DNA"/>
</dbReference>
<comment type="caution">
    <text evidence="5">The sequence shown here is derived from an EMBL/GenBank/DDBJ whole genome shotgun (WGS) entry which is preliminary data.</text>
</comment>
<evidence type="ECO:0000313" key="6">
    <source>
        <dbReference type="Proteomes" id="UP000663801"/>
    </source>
</evidence>
<dbReference type="InterPro" id="IPR015637">
    <property type="entry name" value="MUG/TDG"/>
</dbReference>
<sequence length="194" mass="20368">MTPTRPRFTRDQLKAFHGARVDDLVGPGLRLLFVGINPGLWTAAVNAHFARAGNRFWPALYRAGITGHLVDASAGMDPADLGQLVDKGVGISNLVPFASARADELTAEQLREGATSLTALVARTRPAVVAVLGLTAYRQAFARPRAKAGRQDVDLAGAELWVLPNPSGLNAHETADSLARAYRAAAVAAGVVPG</sequence>
<keyword evidence="2" id="KW-0378">Hydrolase</keyword>
<evidence type="ECO:0000259" key="4">
    <source>
        <dbReference type="SMART" id="SM00986"/>
    </source>
</evidence>
<evidence type="ECO:0000256" key="3">
    <source>
        <dbReference type="ARBA" id="ARBA00023204"/>
    </source>
</evidence>
<proteinExistence type="predicted"/>
<dbReference type="SMART" id="SM00987">
    <property type="entry name" value="UreE_C"/>
    <property type="match status" value="1"/>
</dbReference>
<dbReference type="PANTHER" id="PTHR12159:SF9">
    <property type="entry name" value="G_T MISMATCH-SPECIFIC THYMINE DNA GLYCOSYLASE"/>
    <property type="match status" value="1"/>
</dbReference>
<accession>A0A938YJL3</accession>
<evidence type="ECO:0000313" key="5">
    <source>
        <dbReference type="EMBL" id="MBM9475781.1"/>
    </source>
</evidence>
<feature type="domain" description="Uracil-DNA glycosylase-like" evidence="4">
    <location>
        <begin position="22"/>
        <end position="183"/>
    </location>
</feature>
<organism evidence="5 6">
    <name type="scientific">Nakamurella flavida</name>
    <dbReference type="NCBI Taxonomy" id="363630"/>
    <lineage>
        <taxon>Bacteria</taxon>
        <taxon>Bacillati</taxon>
        <taxon>Actinomycetota</taxon>
        <taxon>Actinomycetes</taxon>
        <taxon>Nakamurellales</taxon>
        <taxon>Nakamurellaceae</taxon>
        <taxon>Nakamurella</taxon>
    </lineage>
</organism>
<dbReference type="PANTHER" id="PTHR12159">
    <property type="entry name" value="G/T AND G/U MISMATCH-SPECIFIC DNA GLYCOSYLASE"/>
    <property type="match status" value="1"/>
</dbReference>
<dbReference type="SMART" id="SM00986">
    <property type="entry name" value="UDG"/>
    <property type="match status" value="1"/>
</dbReference>
<keyword evidence="6" id="KW-1185">Reference proteome</keyword>
<gene>
    <name evidence="5" type="ORF">JL107_04915</name>
</gene>
<dbReference type="InterPro" id="IPR036895">
    <property type="entry name" value="Uracil-DNA_glycosylase-like_sf"/>
</dbReference>
<evidence type="ECO:0000256" key="2">
    <source>
        <dbReference type="ARBA" id="ARBA00022801"/>
    </source>
</evidence>
<keyword evidence="1" id="KW-0227">DNA damage</keyword>
<dbReference type="CDD" id="cd10028">
    <property type="entry name" value="UDG-F2_TDG_MUG"/>
    <property type="match status" value="1"/>
</dbReference>
<dbReference type="Gene3D" id="3.40.470.10">
    <property type="entry name" value="Uracil-DNA glycosylase-like domain"/>
    <property type="match status" value="1"/>
</dbReference>
<dbReference type="InterPro" id="IPR005122">
    <property type="entry name" value="Uracil-DNA_glycosylase-like"/>
</dbReference>
<dbReference type="GO" id="GO:0008263">
    <property type="term" value="F:pyrimidine-specific mismatch base pair DNA N-glycosylase activity"/>
    <property type="evidence" value="ECO:0007669"/>
    <property type="project" value="TreeGrafter"/>
</dbReference>
<evidence type="ECO:0000256" key="1">
    <source>
        <dbReference type="ARBA" id="ARBA00022763"/>
    </source>
</evidence>
<dbReference type="Pfam" id="PF03167">
    <property type="entry name" value="UDG"/>
    <property type="match status" value="1"/>
</dbReference>
<keyword evidence="3" id="KW-0234">DNA repair</keyword>
<dbReference type="SUPFAM" id="SSF52141">
    <property type="entry name" value="Uracil-DNA glycosylase-like"/>
    <property type="match status" value="1"/>
</dbReference>
<dbReference type="RefSeq" id="WP_205255871.1">
    <property type="nucleotide sequence ID" value="NZ_BAAAPV010000002.1"/>
</dbReference>
<protein>
    <submittedName>
        <fullName evidence="5">Mismatch-specific DNA-glycosylase</fullName>
    </submittedName>
</protein>
<name>A0A938YJL3_9ACTN</name>
<dbReference type="Proteomes" id="UP000663801">
    <property type="component" value="Unassembled WGS sequence"/>
</dbReference>
<dbReference type="GO" id="GO:0006285">
    <property type="term" value="P:base-excision repair, AP site formation"/>
    <property type="evidence" value="ECO:0007669"/>
    <property type="project" value="InterPro"/>
</dbReference>
<dbReference type="AlphaFoldDB" id="A0A938YJL3"/>
<reference evidence="5" key="1">
    <citation type="submission" date="2021-01" db="EMBL/GenBank/DDBJ databases">
        <title>KCTC 19127 draft genome.</title>
        <authorList>
            <person name="An D."/>
        </authorList>
    </citation>
    <scope>NUCLEOTIDE SEQUENCE</scope>
    <source>
        <strain evidence="5">KCTC 19127</strain>
    </source>
</reference>